<dbReference type="Proteomes" id="UP000320806">
    <property type="component" value="Unassembled WGS sequence"/>
</dbReference>
<dbReference type="OrthoDB" id="3216107at2"/>
<dbReference type="PROSITE" id="PS51186">
    <property type="entry name" value="GNAT"/>
    <property type="match status" value="1"/>
</dbReference>
<dbReference type="RefSeq" id="WP_141928184.1">
    <property type="nucleotide sequence ID" value="NZ_BAABCI010000014.1"/>
</dbReference>
<sequence length="320" mass="34862">MSVIIRPRLESDLPQLVEQLRTQQPVSEYPLRWPLPFPPEQFIVRDTELVAFVAQIDDQVAGHVSVTRVSDNPDGAFWSRGTGRPIEALGCLSVLFVGPEAAGLGVGGRLMDTAVAEIRARGLTPVLDVTQSRSSATAVYRHRGWRFLGHSRPDWLPDWAPDVQFFALPDDIGRILLSGTVVRGHGVASGTGRDARHPGGTIAAQTPHFTSRGVDLAGLEPATINLSLDAATVQMVRPTITLAGLAWTDQHDAETFSLVRCSALNGDQRFGGYLYWPHPETKPDHFQPDSVIELLMPRITGLTYGDRLTVDLPAGAIRIS</sequence>
<dbReference type="GO" id="GO:0005840">
    <property type="term" value="C:ribosome"/>
    <property type="evidence" value="ECO:0007669"/>
    <property type="project" value="UniProtKB-KW"/>
</dbReference>
<accession>A0A542EG77</accession>
<evidence type="ECO:0000313" key="4">
    <source>
        <dbReference type="EMBL" id="TQJ14352.1"/>
    </source>
</evidence>
<feature type="domain" description="N-acetyltransferase" evidence="3">
    <location>
        <begin position="3"/>
        <end position="171"/>
    </location>
</feature>
<dbReference type="PANTHER" id="PTHR43877:SF2">
    <property type="entry name" value="AMINOALKYLPHOSPHONATE N-ACETYLTRANSFERASE-RELATED"/>
    <property type="match status" value="1"/>
</dbReference>
<organism evidence="4 5">
    <name type="scientific">Yimella lutea</name>
    <dbReference type="NCBI Taxonomy" id="587872"/>
    <lineage>
        <taxon>Bacteria</taxon>
        <taxon>Bacillati</taxon>
        <taxon>Actinomycetota</taxon>
        <taxon>Actinomycetes</taxon>
        <taxon>Micrococcales</taxon>
        <taxon>Dermacoccaceae</taxon>
        <taxon>Yimella</taxon>
    </lineage>
</organism>
<keyword evidence="4" id="KW-0689">Ribosomal protein</keyword>
<keyword evidence="5" id="KW-1185">Reference proteome</keyword>
<evidence type="ECO:0000256" key="1">
    <source>
        <dbReference type="ARBA" id="ARBA00022679"/>
    </source>
</evidence>
<evidence type="ECO:0000313" key="5">
    <source>
        <dbReference type="Proteomes" id="UP000320806"/>
    </source>
</evidence>
<protein>
    <submittedName>
        <fullName evidence="4">Ribosomal protein S18 acetylase RimI-like enzyme</fullName>
    </submittedName>
</protein>
<keyword evidence="1" id="KW-0808">Transferase</keyword>
<reference evidence="4 5" key="1">
    <citation type="submission" date="2019-06" db="EMBL/GenBank/DDBJ databases">
        <title>Sequencing the genomes of 1000 actinobacteria strains.</title>
        <authorList>
            <person name="Klenk H.-P."/>
        </authorList>
    </citation>
    <scope>NUCLEOTIDE SEQUENCE [LARGE SCALE GENOMIC DNA]</scope>
    <source>
        <strain evidence="4 5">DSM 19828</strain>
    </source>
</reference>
<dbReference type="Pfam" id="PF00583">
    <property type="entry name" value="Acetyltransf_1"/>
    <property type="match status" value="1"/>
</dbReference>
<dbReference type="Gene3D" id="3.40.630.30">
    <property type="match status" value="1"/>
</dbReference>
<comment type="caution">
    <text evidence="4">The sequence shown here is derived from an EMBL/GenBank/DDBJ whole genome shotgun (WGS) entry which is preliminary data.</text>
</comment>
<evidence type="ECO:0000256" key="2">
    <source>
        <dbReference type="ARBA" id="ARBA00023315"/>
    </source>
</evidence>
<dbReference type="CDD" id="cd04301">
    <property type="entry name" value="NAT_SF"/>
    <property type="match status" value="1"/>
</dbReference>
<dbReference type="SUPFAM" id="SSF55729">
    <property type="entry name" value="Acyl-CoA N-acyltransferases (Nat)"/>
    <property type="match status" value="1"/>
</dbReference>
<name>A0A542EG77_9MICO</name>
<dbReference type="InterPro" id="IPR050832">
    <property type="entry name" value="Bact_Acetyltransf"/>
</dbReference>
<dbReference type="GO" id="GO:0016747">
    <property type="term" value="F:acyltransferase activity, transferring groups other than amino-acyl groups"/>
    <property type="evidence" value="ECO:0007669"/>
    <property type="project" value="InterPro"/>
</dbReference>
<gene>
    <name evidence="4" type="ORF">FB459_1809</name>
</gene>
<dbReference type="InterPro" id="IPR000182">
    <property type="entry name" value="GNAT_dom"/>
</dbReference>
<proteinExistence type="predicted"/>
<dbReference type="PANTHER" id="PTHR43877">
    <property type="entry name" value="AMINOALKYLPHOSPHONATE N-ACETYLTRANSFERASE-RELATED-RELATED"/>
    <property type="match status" value="1"/>
</dbReference>
<dbReference type="AlphaFoldDB" id="A0A542EG77"/>
<dbReference type="EMBL" id="VFMO01000001">
    <property type="protein sequence ID" value="TQJ14352.1"/>
    <property type="molecule type" value="Genomic_DNA"/>
</dbReference>
<keyword evidence="2" id="KW-0012">Acyltransferase</keyword>
<keyword evidence="4" id="KW-0687">Ribonucleoprotein</keyword>
<evidence type="ECO:0000259" key="3">
    <source>
        <dbReference type="PROSITE" id="PS51186"/>
    </source>
</evidence>
<dbReference type="InterPro" id="IPR016181">
    <property type="entry name" value="Acyl_CoA_acyltransferase"/>
</dbReference>